<organism evidence="12 13">
    <name type="scientific">Helicobacter trogontum</name>
    <dbReference type="NCBI Taxonomy" id="50960"/>
    <lineage>
        <taxon>Bacteria</taxon>
        <taxon>Pseudomonadati</taxon>
        <taxon>Campylobacterota</taxon>
        <taxon>Epsilonproteobacteria</taxon>
        <taxon>Campylobacterales</taxon>
        <taxon>Helicobacteraceae</taxon>
        <taxon>Helicobacter</taxon>
    </lineage>
</organism>
<evidence type="ECO:0000256" key="5">
    <source>
        <dbReference type="ARBA" id="ARBA00022764"/>
    </source>
</evidence>
<dbReference type="InterPro" id="IPR026259">
    <property type="entry name" value="MauG/Cytc_peroxidase"/>
</dbReference>
<dbReference type="RefSeq" id="WP_034345765.1">
    <property type="nucleotide sequence ID" value="NZ_FZNG01000070.1"/>
</dbReference>
<evidence type="ECO:0000256" key="3">
    <source>
        <dbReference type="ARBA" id="ARBA00022723"/>
    </source>
</evidence>
<keyword evidence="7 9" id="KW-0408">Iron</keyword>
<keyword evidence="2 8" id="KW-0349">Heme</keyword>
<name>A0A4U8S3H8_9HELI</name>
<evidence type="ECO:0000256" key="10">
    <source>
        <dbReference type="SAM" id="Phobius"/>
    </source>
</evidence>
<keyword evidence="3 9" id="KW-0479">Metal-binding</keyword>
<feature type="domain" description="Cytochrome c" evidence="11">
    <location>
        <begin position="83"/>
        <end position="184"/>
    </location>
</feature>
<dbReference type="OrthoDB" id="9805202at2"/>
<dbReference type="PANTHER" id="PTHR30600">
    <property type="entry name" value="CYTOCHROME C PEROXIDASE-RELATED"/>
    <property type="match status" value="1"/>
</dbReference>
<dbReference type="GO" id="GO:0020037">
    <property type="term" value="F:heme binding"/>
    <property type="evidence" value="ECO:0007669"/>
    <property type="project" value="InterPro"/>
</dbReference>
<dbReference type="Gene3D" id="1.10.760.10">
    <property type="entry name" value="Cytochrome c-like domain"/>
    <property type="match status" value="2"/>
</dbReference>
<keyword evidence="10" id="KW-0472">Membrane</keyword>
<evidence type="ECO:0000256" key="7">
    <source>
        <dbReference type="ARBA" id="ARBA00023004"/>
    </source>
</evidence>
<protein>
    <submittedName>
        <fullName evidence="12">Cytochrome-c peroxidase</fullName>
    </submittedName>
</protein>
<keyword evidence="12" id="KW-0575">Peroxidase</keyword>
<evidence type="ECO:0000259" key="11">
    <source>
        <dbReference type="PROSITE" id="PS51007"/>
    </source>
</evidence>
<dbReference type="InterPro" id="IPR036909">
    <property type="entry name" value="Cyt_c-like_dom_sf"/>
</dbReference>
<dbReference type="Proteomes" id="UP000029878">
    <property type="component" value="Unassembled WGS sequence"/>
</dbReference>
<feature type="binding site" description="axial binding residue" evidence="9">
    <location>
        <position position="311"/>
    </location>
    <ligand>
        <name>heme c</name>
        <dbReference type="ChEBI" id="CHEBI:61717"/>
        <label>2</label>
    </ligand>
    <ligandPart>
        <name>Fe</name>
        <dbReference type="ChEBI" id="CHEBI:18248"/>
    </ligandPart>
</feature>
<feature type="binding site" description="axial binding residue" evidence="9">
    <location>
        <position position="125"/>
    </location>
    <ligand>
        <name>heme c</name>
        <dbReference type="ChEBI" id="CHEBI:61717"/>
        <label>1</label>
    </ligand>
    <ligandPart>
        <name>Fe</name>
        <dbReference type="ChEBI" id="CHEBI:18248"/>
    </ligandPart>
</feature>
<evidence type="ECO:0000313" key="13">
    <source>
        <dbReference type="Proteomes" id="UP000029878"/>
    </source>
</evidence>
<keyword evidence="6" id="KW-0560">Oxidoreductase</keyword>
<comment type="PTM">
    <text evidence="8">Binds 2 heme groups per subunit.</text>
</comment>
<feature type="binding site" description="covalent" evidence="8">
    <location>
        <position position="307"/>
    </location>
    <ligand>
        <name>heme c</name>
        <dbReference type="ChEBI" id="CHEBI:61717"/>
        <label>2</label>
    </ligand>
</feature>
<dbReference type="PROSITE" id="PS51007">
    <property type="entry name" value="CYTC"/>
    <property type="match status" value="2"/>
</dbReference>
<keyword evidence="4" id="KW-0732">Signal</keyword>
<dbReference type="InterPro" id="IPR004852">
    <property type="entry name" value="Di-haem_cyt_c_peroxidsae"/>
</dbReference>
<dbReference type="GO" id="GO:0046872">
    <property type="term" value="F:metal ion binding"/>
    <property type="evidence" value="ECO:0007669"/>
    <property type="project" value="UniProtKB-KW"/>
</dbReference>
<evidence type="ECO:0000256" key="4">
    <source>
        <dbReference type="ARBA" id="ARBA00022729"/>
    </source>
</evidence>
<evidence type="ECO:0000256" key="6">
    <source>
        <dbReference type="ARBA" id="ARBA00023002"/>
    </source>
</evidence>
<feature type="binding site" description="covalent" evidence="8">
    <location>
        <position position="310"/>
    </location>
    <ligand>
        <name>heme c</name>
        <dbReference type="ChEBI" id="CHEBI:61717"/>
        <label>2</label>
    </ligand>
</feature>
<dbReference type="InterPro" id="IPR051395">
    <property type="entry name" value="Cytochrome_c_Peroxidase/MauG"/>
</dbReference>
<keyword evidence="5" id="KW-0574">Periplasm</keyword>
<gene>
    <name evidence="12" type="ORF">LS81_009590</name>
</gene>
<dbReference type="GO" id="GO:0004130">
    <property type="term" value="F:cytochrome-c peroxidase activity"/>
    <property type="evidence" value="ECO:0007669"/>
    <property type="project" value="TreeGrafter"/>
</dbReference>
<comment type="cofactor">
    <cofactor evidence="8">
        <name>heme</name>
        <dbReference type="ChEBI" id="CHEBI:30413"/>
    </cofactor>
    <text evidence="8">Binds 2 heme groups.</text>
</comment>
<dbReference type="GO" id="GO:0009055">
    <property type="term" value="F:electron transfer activity"/>
    <property type="evidence" value="ECO:0007669"/>
    <property type="project" value="InterPro"/>
</dbReference>
<accession>A0A4U8S3H8</accession>
<comment type="caution">
    <text evidence="12">The sequence shown here is derived from an EMBL/GenBank/DDBJ whole genome shotgun (WGS) entry which is preliminary data.</text>
</comment>
<feature type="transmembrane region" description="Helical" evidence="10">
    <location>
        <begin position="7"/>
        <end position="28"/>
    </location>
</feature>
<evidence type="ECO:0000256" key="8">
    <source>
        <dbReference type="PIRSR" id="PIRSR000294-1"/>
    </source>
</evidence>
<dbReference type="AlphaFoldDB" id="A0A4U8S3H8"/>
<feature type="binding site" description="covalent" evidence="8">
    <location>
        <position position="105"/>
    </location>
    <ligand>
        <name>heme c</name>
        <dbReference type="ChEBI" id="CHEBI:61717"/>
        <label>1</label>
    </ligand>
</feature>
<sequence>MKKLTYIFAGFIGVYVLMNIISLQGVVYTHTEEMNQYSEYRSKYARPVNEWEKPNIDNGIYYEEMQALPKIARDTKENPYTEAKMLLGKKLFFEPKLSKSGQIACASCHNPELAFGDSVRTSFGHDRQRGKRNAPNIMMSGFFDELFWDGRAKGLESQALMPIVNPIEMAHELVAMQNYIAKTQEYYPLFLLAFGVSESQYEILRIQSKDEAVRRKEFDRILLDLLKADRQNKNLDSILQSQALTKEQILAAKKLITQENIAKAIATYERSIVPKNTRFNRFLNGDYKVLSNQEIYGLHIFRTKGRCMNCHYGVALSDGKFHNIGLSFYGRKLEDLGRYEVTKDEKDLGAFKTPSLIAVSKSAPYMHNGIFPTLQGVIHMYNAGFPTQTIRQTSKAVPKTSELIQPLKLNKEEMEALEAFLLTL</sequence>
<dbReference type="EMBL" id="JRPL02000034">
    <property type="protein sequence ID" value="TLD80324.1"/>
    <property type="molecule type" value="Genomic_DNA"/>
</dbReference>
<dbReference type="GO" id="GO:0042597">
    <property type="term" value="C:periplasmic space"/>
    <property type="evidence" value="ECO:0007669"/>
    <property type="project" value="UniProtKB-SubCell"/>
</dbReference>
<evidence type="ECO:0000256" key="1">
    <source>
        <dbReference type="ARBA" id="ARBA00004418"/>
    </source>
</evidence>
<dbReference type="PIRSF" id="PIRSF000294">
    <property type="entry name" value="Cytochrome-c_peroxidase"/>
    <property type="match status" value="1"/>
</dbReference>
<keyword evidence="10" id="KW-0812">Transmembrane</keyword>
<comment type="subcellular location">
    <subcellularLocation>
        <location evidence="1">Periplasm</location>
    </subcellularLocation>
</comment>
<reference evidence="12 13" key="1">
    <citation type="journal article" date="2014" name="Genome Announc.">
        <title>Draft genome sequences of eight enterohepatic helicobacter species isolated from both laboratory and wild rodents.</title>
        <authorList>
            <person name="Sheh A."/>
            <person name="Shen Z."/>
            <person name="Fox J.G."/>
        </authorList>
    </citation>
    <scope>NUCLEOTIDE SEQUENCE [LARGE SCALE GENOMIC DNA]</scope>
    <source>
        <strain evidence="12 13">ATCC 700114</strain>
    </source>
</reference>
<feature type="binding site" description="covalent" evidence="8">
    <location>
        <position position="108"/>
    </location>
    <ligand>
        <name>heme c</name>
        <dbReference type="ChEBI" id="CHEBI:61717"/>
        <label>1</label>
    </ligand>
</feature>
<evidence type="ECO:0000256" key="9">
    <source>
        <dbReference type="PIRSR" id="PIRSR000294-2"/>
    </source>
</evidence>
<proteinExistence type="predicted"/>
<dbReference type="PANTHER" id="PTHR30600:SF10">
    <property type="entry name" value="BLL6722 PROTEIN"/>
    <property type="match status" value="1"/>
</dbReference>
<dbReference type="Pfam" id="PF03150">
    <property type="entry name" value="CCP_MauG"/>
    <property type="match status" value="2"/>
</dbReference>
<dbReference type="InterPro" id="IPR009056">
    <property type="entry name" value="Cyt_c-like_dom"/>
</dbReference>
<feature type="domain" description="Cytochrome c" evidence="11">
    <location>
        <begin position="292"/>
        <end position="424"/>
    </location>
</feature>
<dbReference type="SUPFAM" id="SSF46626">
    <property type="entry name" value="Cytochrome c"/>
    <property type="match status" value="2"/>
</dbReference>
<evidence type="ECO:0000313" key="12">
    <source>
        <dbReference type="EMBL" id="TLD80324.1"/>
    </source>
</evidence>
<keyword evidence="10" id="KW-1133">Transmembrane helix</keyword>
<feature type="binding site" description="axial binding residue" evidence="9">
    <location>
        <position position="109"/>
    </location>
    <ligand>
        <name>heme c</name>
        <dbReference type="ChEBI" id="CHEBI:61717"/>
        <label>1</label>
    </ligand>
    <ligandPart>
        <name>Fe</name>
        <dbReference type="ChEBI" id="CHEBI:18248"/>
    </ligandPart>
</feature>
<evidence type="ECO:0000256" key="2">
    <source>
        <dbReference type="ARBA" id="ARBA00022617"/>
    </source>
</evidence>